<feature type="compositionally biased region" description="Low complexity" evidence="1">
    <location>
        <begin position="42"/>
        <end position="51"/>
    </location>
</feature>
<dbReference type="PANTHER" id="PTHR36986">
    <property type="entry name" value="UPF0643 PROTEIN PB2B2.08"/>
    <property type="match status" value="1"/>
</dbReference>
<feature type="compositionally biased region" description="Polar residues" evidence="1">
    <location>
        <begin position="1"/>
        <end position="14"/>
    </location>
</feature>
<keyword evidence="3" id="KW-1185">Reference proteome</keyword>
<dbReference type="Proteomes" id="UP001610335">
    <property type="component" value="Unassembled WGS sequence"/>
</dbReference>
<feature type="region of interest" description="Disordered" evidence="1">
    <location>
        <begin position="1"/>
        <end position="54"/>
    </location>
</feature>
<proteinExistence type="predicted"/>
<evidence type="ECO:0000313" key="2">
    <source>
        <dbReference type="EMBL" id="KAL2832105.1"/>
    </source>
</evidence>
<comment type="caution">
    <text evidence="2">The sequence shown here is derived from an EMBL/GenBank/DDBJ whole genome shotgun (WGS) entry which is preliminary data.</text>
</comment>
<dbReference type="PANTHER" id="PTHR36986:SF1">
    <property type="entry name" value="UPF0643 PROTEIN PB2B2.08"/>
    <property type="match status" value="1"/>
</dbReference>
<feature type="compositionally biased region" description="Basic and acidic residues" evidence="1">
    <location>
        <begin position="29"/>
        <end position="39"/>
    </location>
</feature>
<sequence>MASTYSPITVSHVESQPLPPTKAGIYETLEEKADAEDPHPITTTTTTTTTTSDNTLITSPYTTPEHILNLSTLDKANQLLARALTTLAPIRPDYATAPYTESFNWDAVFSTLHTLAQSEGFYPWPRRSFYVVAFRSILREDADPERLHLLDERSHAEAVASGGLLKYWFGVKNERRENLATCVWRSREDARAGGTGPWHAQARAAGTTMYERIEFTTLELVLSEQVGHWEMKPWRD</sequence>
<name>A0ABR4IWF7_9EURO</name>
<organism evidence="2 3">
    <name type="scientific">Aspergillus cavernicola</name>
    <dbReference type="NCBI Taxonomy" id="176166"/>
    <lineage>
        <taxon>Eukaryota</taxon>
        <taxon>Fungi</taxon>
        <taxon>Dikarya</taxon>
        <taxon>Ascomycota</taxon>
        <taxon>Pezizomycotina</taxon>
        <taxon>Eurotiomycetes</taxon>
        <taxon>Eurotiomycetidae</taxon>
        <taxon>Eurotiales</taxon>
        <taxon>Aspergillaceae</taxon>
        <taxon>Aspergillus</taxon>
        <taxon>Aspergillus subgen. Nidulantes</taxon>
    </lineage>
</organism>
<accession>A0ABR4IWF7</accession>
<protein>
    <submittedName>
        <fullName evidence="2">Uncharacterized protein</fullName>
    </submittedName>
</protein>
<evidence type="ECO:0000313" key="3">
    <source>
        <dbReference type="Proteomes" id="UP001610335"/>
    </source>
</evidence>
<evidence type="ECO:0000256" key="1">
    <source>
        <dbReference type="SAM" id="MobiDB-lite"/>
    </source>
</evidence>
<reference evidence="2 3" key="1">
    <citation type="submission" date="2024-07" db="EMBL/GenBank/DDBJ databases">
        <title>Section-level genome sequencing and comparative genomics of Aspergillus sections Usti and Cavernicolus.</title>
        <authorList>
            <consortium name="Lawrence Berkeley National Laboratory"/>
            <person name="Nybo J.L."/>
            <person name="Vesth T.C."/>
            <person name="Theobald S."/>
            <person name="Frisvad J.C."/>
            <person name="Larsen T.O."/>
            <person name="Kjaerboelling I."/>
            <person name="Rothschild-Mancinelli K."/>
            <person name="Lyhne E.K."/>
            <person name="Kogle M.E."/>
            <person name="Barry K."/>
            <person name="Clum A."/>
            <person name="Na H."/>
            <person name="Ledsgaard L."/>
            <person name="Lin J."/>
            <person name="Lipzen A."/>
            <person name="Kuo A."/>
            <person name="Riley R."/>
            <person name="Mondo S."/>
            <person name="LaButti K."/>
            <person name="Haridas S."/>
            <person name="Pangalinan J."/>
            <person name="Salamov A.A."/>
            <person name="Simmons B.A."/>
            <person name="Magnuson J.K."/>
            <person name="Chen J."/>
            <person name="Drula E."/>
            <person name="Henrissat B."/>
            <person name="Wiebenga A."/>
            <person name="Lubbers R.J."/>
            <person name="Gomes A.C."/>
            <person name="Makela M.R."/>
            <person name="Stajich J."/>
            <person name="Grigoriev I.V."/>
            <person name="Mortensen U.H."/>
            <person name="De vries R.P."/>
            <person name="Baker S.E."/>
            <person name="Andersen M.R."/>
        </authorList>
    </citation>
    <scope>NUCLEOTIDE SEQUENCE [LARGE SCALE GENOMIC DNA]</scope>
    <source>
        <strain evidence="2 3">CBS 600.67</strain>
    </source>
</reference>
<dbReference type="EMBL" id="JBFXLS010000007">
    <property type="protein sequence ID" value="KAL2832105.1"/>
    <property type="molecule type" value="Genomic_DNA"/>
</dbReference>
<gene>
    <name evidence="2" type="ORF">BDW59DRAFT_157567</name>
</gene>